<evidence type="ECO:0000313" key="4">
    <source>
        <dbReference type="EMBL" id="SEB06628.1"/>
    </source>
</evidence>
<dbReference type="InterPro" id="IPR001343">
    <property type="entry name" value="Hemolysn_Ca-bd"/>
</dbReference>
<keyword evidence="1" id="KW-0732">Signal</keyword>
<sequence>MSQNASITAGVLDAFRVLPYQQQPTAEGMLLTWFTKTDEAGDVIISGGDLEAPITLSSDPALQPLLSYIEPELANAAVNAYPLFDGENYKHSVRIEGLSAGTTYTYSVTQSGETFEATVRTAPGDDWGHIRFVALADSETEPLGATQVRDWSEGAQADGSLGRPDDLPKDGSDRDLYLLNQTDGYAQNLRIIGERDADFVVMPGDLVQGGGYQLGWDEFFRHNAGVFDQVLTDRPIIPALGNWENFAAVNGGYGITEDFNAVAFSRAKYKTYFDMPSNGTDSHQDNYHRIDYGPITIITLDSSNGEPDVAGSDRGDPTAPNTDTNVNIDAETYRANNAGPESDGTDLSDFNEGSIQAAWLREQLEDARAEGQIVFVQYHNAAYSSGAAHSIPNAGLDGLDARSSGQAGTPLRQFTPLLDEFGVVAVLSGHTEIAERSFVNADDDAMGVNYYDVGIAGDGMRGTRPDADAEITNPFSEWTADRDSGELWREVTDRDGETYVQLVDGGKHYGHLEANLYRLGETSVMTLQIAYSFPDLDADGSLIGNTERRIYDDVQLFTFNADGTPATQETVTLIEGDASRNTLTGTDGADFIIGREGRDVLTGGDGFDAFIFEEITDAGDRITDFTVGQDVIDLSSLLGGLGLDGDDPIADGVVTFRGRGDDSFVLVDVDGDGPGRARTLVQVDDVDVDTLSDAANFFF</sequence>
<evidence type="ECO:0000259" key="3">
    <source>
        <dbReference type="Pfam" id="PF00149"/>
    </source>
</evidence>
<dbReference type="PROSITE" id="PS00330">
    <property type="entry name" value="HEMOLYSIN_CALCIUM"/>
    <property type="match status" value="1"/>
</dbReference>
<feature type="region of interest" description="Disordered" evidence="2">
    <location>
        <begin position="303"/>
        <end position="326"/>
    </location>
</feature>
<dbReference type="Proteomes" id="UP000198703">
    <property type="component" value="Unassembled WGS sequence"/>
</dbReference>
<protein>
    <recommendedName>
        <fullName evidence="3">Calcineurin-like phosphoesterase domain-containing protein</fullName>
    </recommendedName>
</protein>
<dbReference type="Gene3D" id="2.150.10.10">
    <property type="entry name" value="Serralysin-like metalloprotease, C-terminal"/>
    <property type="match status" value="1"/>
</dbReference>
<dbReference type="PANTHER" id="PTHR22953">
    <property type="entry name" value="ACID PHOSPHATASE RELATED"/>
    <property type="match status" value="1"/>
</dbReference>
<evidence type="ECO:0000256" key="1">
    <source>
        <dbReference type="ARBA" id="ARBA00022729"/>
    </source>
</evidence>
<keyword evidence="5" id="KW-1185">Reference proteome</keyword>
<dbReference type="SUPFAM" id="SSF51120">
    <property type="entry name" value="beta-Roll"/>
    <property type="match status" value="1"/>
</dbReference>
<name>A0A1H4GCJ3_9RHOB</name>
<dbReference type="GO" id="GO:0003993">
    <property type="term" value="F:acid phosphatase activity"/>
    <property type="evidence" value="ECO:0007669"/>
    <property type="project" value="InterPro"/>
</dbReference>
<dbReference type="InterPro" id="IPR039331">
    <property type="entry name" value="PAPs-like"/>
</dbReference>
<organism evidence="4 5">
    <name type="scientific">Rubrimonas cliftonensis</name>
    <dbReference type="NCBI Taxonomy" id="89524"/>
    <lineage>
        <taxon>Bacteria</taxon>
        <taxon>Pseudomonadati</taxon>
        <taxon>Pseudomonadota</taxon>
        <taxon>Alphaproteobacteria</taxon>
        <taxon>Rhodobacterales</taxon>
        <taxon>Paracoccaceae</taxon>
        <taxon>Rubrimonas</taxon>
    </lineage>
</organism>
<dbReference type="EMBL" id="FNQM01000047">
    <property type="protein sequence ID" value="SEB06628.1"/>
    <property type="molecule type" value="Genomic_DNA"/>
</dbReference>
<dbReference type="InterPro" id="IPR019960">
    <property type="entry name" value="T1SS_VCA0849"/>
</dbReference>
<gene>
    <name evidence="4" type="ORF">SAMN05444370_1473</name>
</gene>
<dbReference type="InterPro" id="IPR011049">
    <property type="entry name" value="Serralysin-like_metalloprot_C"/>
</dbReference>
<dbReference type="STRING" id="89524.SAMN05444370_1473"/>
<accession>A0A1H4GCJ3</accession>
<dbReference type="InterPro" id="IPR029052">
    <property type="entry name" value="Metallo-depent_PP-like"/>
</dbReference>
<evidence type="ECO:0000256" key="2">
    <source>
        <dbReference type="SAM" id="MobiDB-lite"/>
    </source>
</evidence>
<dbReference type="AlphaFoldDB" id="A0A1H4GCJ3"/>
<dbReference type="Pfam" id="PF00149">
    <property type="entry name" value="Metallophos"/>
    <property type="match status" value="1"/>
</dbReference>
<feature type="region of interest" description="Disordered" evidence="2">
    <location>
        <begin position="143"/>
        <end position="169"/>
    </location>
</feature>
<dbReference type="Gene3D" id="3.60.21.10">
    <property type="match status" value="1"/>
</dbReference>
<reference evidence="4 5" key="1">
    <citation type="submission" date="2016-10" db="EMBL/GenBank/DDBJ databases">
        <authorList>
            <person name="de Groot N.N."/>
        </authorList>
    </citation>
    <scope>NUCLEOTIDE SEQUENCE [LARGE SCALE GENOMIC DNA]</scope>
    <source>
        <strain evidence="4 5">DSM 15345</strain>
    </source>
</reference>
<dbReference type="InterPro" id="IPR008963">
    <property type="entry name" value="Purple_acid_Pase-like_N"/>
</dbReference>
<feature type="domain" description="Calcineurin-like phosphoesterase" evidence="3">
    <location>
        <begin position="186"/>
        <end position="431"/>
    </location>
</feature>
<dbReference type="SUPFAM" id="SSF49363">
    <property type="entry name" value="Purple acid phosphatase, N-terminal domain"/>
    <property type="match status" value="1"/>
</dbReference>
<proteinExistence type="predicted"/>
<dbReference type="OrthoDB" id="7768849at2"/>
<dbReference type="RefSeq" id="WP_093256899.1">
    <property type="nucleotide sequence ID" value="NZ_FNQM01000047.1"/>
</dbReference>
<dbReference type="InterPro" id="IPR004843">
    <property type="entry name" value="Calcineurin-like_PHP"/>
</dbReference>
<dbReference type="SUPFAM" id="SSF56300">
    <property type="entry name" value="Metallo-dependent phosphatases"/>
    <property type="match status" value="1"/>
</dbReference>
<dbReference type="Pfam" id="PF00353">
    <property type="entry name" value="HemolysinCabind"/>
    <property type="match status" value="1"/>
</dbReference>
<dbReference type="InterPro" id="IPR018511">
    <property type="entry name" value="Hemolysin-typ_Ca-bd_CS"/>
</dbReference>
<dbReference type="NCBIfam" id="TIGR03661">
    <property type="entry name" value="T1SS_VCA0849"/>
    <property type="match status" value="1"/>
</dbReference>
<evidence type="ECO:0000313" key="5">
    <source>
        <dbReference type="Proteomes" id="UP000198703"/>
    </source>
</evidence>
<dbReference type="GO" id="GO:0005509">
    <property type="term" value="F:calcium ion binding"/>
    <property type="evidence" value="ECO:0007669"/>
    <property type="project" value="InterPro"/>
</dbReference>
<dbReference type="PANTHER" id="PTHR22953:SF153">
    <property type="entry name" value="PURPLE ACID PHOSPHATASE"/>
    <property type="match status" value="1"/>
</dbReference>